<sequence>MIQDAAGGQMVESQFKLSLPTSWIPIDALGDSVTEAVRVGDDLEKDALLRLESKSYSGHLTATNVADQFIGHAVVENPHLTITQAVDHQENGSSQAIRIAVDDSTGEEMDYAFVFIAEPCEDVRSRVVPQLTLTWSARDSDALKPELDHVIESFRFTPPTSP</sequence>
<dbReference type="OrthoDB" id="5185032at2"/>
<dbReference type="EMBL" id="PVUE01000005">
    <property type="protein sequence ID" value="PRZ42564.1"/>
    <property type="molecule type" value="Genomic_DNA"/>
</dbReference>
<organism evidence="1 2">
    <name type="scientific">Antricoccus suffuscus</name>
    <dbReference type="NCBI Taxonomy" id="1629062"/>
    <lineage>
        <taxon>Bacteria</taxon>
        <taxon>Bacillati</taxon>
        <taxon>Actinomycetota</taxon>
        <taxon>Actinomycetes</taxon>
        <taxon>Geodermatophilales</taxon>
        <taxon>Antricoccaceae</taxon>
        <taxon>Antricoccus</taxon>
    </lineage>
</organism>
<name>A0A2T1A206_9ACTN</name>
<protein>
    <submittedName>
        <fullName evidence="1">Uncharacterized protein</fullName>
    </submittedName>
</protein>
<dbReference type="Proteomes" id="UP000237752">
    <property type="component" value="Unassembled WGS sequence"/>
</dbReference>
<comment type="caution">
    <text evidence="1">The sequence shown here is derived from an EMBL/GenBank/DDBJ whole genome shotgun (WGS) entry which is preliminary data.</text>
</comment>
<dbReference type="AlphaFoldDB" id="A0A2T1A206"/>
<gene>
    <name evidence="1" type="ORF">CLV47_105186</name>
</gene>
<reference evidence="1 2" key="1">
    <citation type="submission" date="2018-03" db="EMBL/GenBank/DDBJ databases">
        <title>Genomic Encyclopedia of Archaeal and Bacterial Type Strains, Phase II (KMG-II): from individual species to whole genera.</title>
        <authorList>
            <person name="Goeker M."/>
        </authorList>
    </citation>
    <scope>NUCLEOTIDE SEQUENCE [LARGE SCALE GENOMIC DNA]</scope>
    <source>
        <strain evidence="1 2">DSM 100065</strain>
    </source>
</reference>
<evidence type="ECO:0000313" key="1">
    <source>
        <dbReference type="EMBL" id="PRZ42564.1"/>
    </source>
</evidence>
<proteinExistence type="predicted"/>
<keyword evidence="2" id="KW-1185">Reference proteome</keyword>
<accession>A0A2T1A206</accession>
<evidence type="ECO:0000313" key="2">
    <source>
        <dbReference type="Proteomes" id="UP000237752"/>
    </source>
</evidence>
<dbReference type="RefSeq" id="WP_106348588.1">
    <property type="nucleotide sequence ID" value="NZ_PVUE01000005.1"/>
</dbReference>